<evidence type="ECO:0000313" key="2">
    <source>
        <dbReference type="EMBL" id="VAW84344.1"/>
    </source>
</evidence>
<dbReference type="InterPro" id="IPR014966">
    <property type="entry name" value="FRG-dom"/>
</dbReference>
<gene>
    <name evidence="2" type="ORF">MNBD_GAMMA18-207</name>
</gene>
<dbReference type="Pfam" id="PF08867">
    <property type="entry name" value="FRG"/>
    <property type="match status" value="1"/>
</dbReference>
<evidence type="ECO:0000259" key="1">
    <source>
        <dbReference type="SMART" id="SM00901"/>
    </source>
</evidence>
<reference evidence="2" key="1">
    <citation type="submission" date="2018-06" db="EMBL/GenBank/DDBJ databases">
        <authorList>
            <person name="Zhirakovskaya E."/>
        </authorList>
    </citation>
    <scope>NUCLEOTIDE SEQUENCE</scope>
</reference>
<protein>
    <recommendedName>
        <fullName evidence="1">FRG domain-containing protein</fullName>
    </recommendedName>
</protein>
<accession>A0A3B0ZSE1</accession>
<sequence length="308" mass="34588">MTTGIQIKEIQKKTAKDFWDDLSPESSRFNNSCEIIYRGQRDASWSLEPSLLRNEYKPVSRCCGNNESTPPDQQIFYEFRILQEFVAHCDSASISLPGDSPDFRKKYLDLDSNKALAKYIFSPNLWPNPELYQLMAIAQHHGLPTRLLDWSRRSYVAAYFAASSALQVLNLNARETGQVGSEKKLAVWVLNIESKNLLLDLDVVSVPSGQNRNIASQAGCFTVLRQRAAKGKLLEGVHLLDKYIEEQPQPESFLLKVTVPVTEAVGILDLCKKYGVTAATIYPDTYGAAKAAMDEVNVWEYTERKGVG</sequence>
<proteinExistence type="predicted"/>
<name>A0A3B0ZSE1_9ZZZZ</name>
<dbReference type="EMBL" id="UOFP01000041">
    <property type="protein sequence ID" value="VAW84344.1"/>
    <property type="molecule type" value="Genomic_DNA"/>
</dbReference>
<dbReference type="SMART" id="SM00901">
    <property type="entry name" value="FRG"/>
    <property type="match status" value="1"/>
</dbReference>
<feature type="domain" description="FRG" evidence="1">
    <location>
        <begin position="31"/>
        <end position="169"/>
    </location>
</feature>
<dbReference type="AlphaFoldDB" id="A0A3B0ZSE1"/>
<organism evidence="2">
    <name type="scientific">hydrothermal vent metagenome</name>
    <dbReference type="NCBI Taxonomy" id="652676"/>
    <lineage>
        <taxon>unclassified sequences</taxon>
        <taxon>metagenomes</taxon>
        <taxon>ecological metagenomes</taxon>
    </lineage>
</organism>